<dbReference type="PIRSF" id="PIRSF011474">
    <property type="entry name" value="Glucitol_operon_activator"/>
    <property type="match status" value="1"/>
</dbReference>
<gene>
    <name evidence="1" type="ORF">AXI58_01745</name>
</gene>
<dbReference type="STRING" id="1793963.AXI58_01745"/>
<proteinExistence type="predicted"/>
<dbReference type="AlphaFoldDB" id="A0A150F533"/>
<comment type="caution">
    <text evidence="1">The sequence shown here is derived from an EMBL/GenBank/DDBJ whole genome shotgun (WGS) entry which is preliminary data.</text>
</comment>
<name>A0A150F533_9BACI</name>
<accession>A0A150F533</accession>
<keyword evidence="2" id="KW-1185">Reference proteome</keyword>
<dbReference type="InterPro" id="IPR009693">
    <property type="entry name" value="Glucitol_operon_activator"/>
</dbReference>
<dbReference type="Proteomes" id="UP000075430">
    <property type="component" value="Unassembled WGS sequence"/>
</dbReference>
<reference evidence="2" key="1">
    <citation type="submission" date="2016-02" db="EMBL/GenBank/DDBJ databases">
        <authorList>
            <person name="Dunlap C."/>
        </authorList>
    </citation>
    <scope>NUCLEOTIDE SEQUENCE [LARGE SCALE GENOMIC DNA]</scope>
    <source>
        <strain evidence="2">NRRL B-41092</strain>
    </source>
</reference>
<organism evidence="1 2">
    <name type="scientific">Bacillus nakamurai</name>
    <dbReference type="NCBI Taxonomy" id="1793963"/>
    <lineage>
        <taxon>Bacteria</taxon>
        <taxon>Bacillati</taxon>
        <taxon>Bacillota</taxon>
        <taxon>Bacilli</taxon>
        <taxon>Bacillales</taxon>
        <taxon>Bacillaceae</taxon>
        <taxon>Bacillus</taxon>
    </lineage>
</organism>
<evidence type="ECO:0000313" key="2">
    <source>
        <dbReference type="Proteomes" id="UP000075430"/>
    </source>
</evidence>
<dbReference type="Pfam" id="PF06923">
    <property type="entry name" value="GutM"/>
    <property type="match status" value="1"/>
</dbReference>
<evidence type="ECO:0000313" key="1">
    <source>
        <dbReference type="EMBL" id="KXZ17256.1"/>
    </source>
</evidence>
<dbReference type="EMBL" id="LSBA01000023">
    <property type="protein sequence ID" value="KXZ17256.1"/>
    <property type="molecule type" value="Genomic_DNA"/>
</dbReference>
<sequence>MRVIAFIALAWLLQSVFGFLQIRHFNHEYAKLRKLGRVVIGKRTARVQAGTVVMFAIDGKNRITAAKKMQGLTVFSRIRQLKGFDGKYFPALTEEEISTADRLTQIAIRDALNSYHILSKGGELQQKKSLSDMLPLRRKKKTG</sequence>
<dbReference type="OrthoDB" id="9096700at2"/>
<protein>
    <submittedName>
        <fullName evidence="1">Transcriptional regulator</fullName>
    </submittedName>
</protein>